<dbReference type="KEGG" id="bpb:bpr_I2410"/>
<evidence type="ECO:0000256" key="1">
    <source>
        <dbReference type="PIRSR" id="PIRSR016487-1"/>
    </source>
</evidence>
<dbReference type="AlphaFoldDB" id="E0RZM7"/>
<dbReference type="InterPro" id="IPR033469">
    <property type="entry name" value="CYTH-like_dom_sf"/>
</dbReference>
<keyword evidence="3" id="KW-1185">Reference proteome</keyword>
<protein>
    <recommendedName>
        <fullName evidence="4">CYTH domain-containing protein</fullName>
    </recommendedName>
</protein>
<organism evidence="2 3">
    <name type="scientific">Butyrivibrio proteoclasticus (strain ATCC 51982 / DSM 14932 / B316)</name>
    <name type="common">Clostridium proteoclasticum</name>
    <dbReference type="NCBI Taxonomy" id="515622"/>
    <lineage>
        <taxon>Bacteria</taxon>
        <taxon>Bacillati</taxon>
        <taxon>Bacillota</taxon>
        <taxon>Clostridia</taxon>
        <taxon>Lachnospirales</taxon>
        <taxon>Lachnospiraceae</taxon>
        <taxon>Butyrivibrio</taxon>
    </lineage>
</organism>
<dbReference type="PIRSF" id="PIRSF016487">
    <property type="entry name" value="CYTH_UCP016487"/>
    <property type="match status" value="1"/>
</dbReference>
<accession>E0RZM7</accession>
<dbReference type="InterPro" id="IPR012042">
    <property type="entry name" value="NeuTTM/CthTTM-like"/>
</dbReference>
<reference evidence="2 3" key="1">
    <citation type="journal article" date="2010" name="PLoS ONE">
        <title>The glycobiome of the rumen bacterium Butyrivibrio proteoclasticus B316(T) highlights adaptation to a polysaccharide-rich environment.</title>
        <authorList>
            <person name="Kelly W.J."/>
            <person name="Leahy S.C."/>
            <person name="Altermann E."/>
            <person name="Yeoman C.J."/>
            <person name="Dunne J.C."/>
            <person name="Kong Z."/>
            <person name="Pacheco D.M."/>
            <person name="Li D."/>
            <person name="Noel S.J."/>
            <person name="Moon C.D."/>
            <person name="Cookson A.L."/>
            <person name="Attwood G.T."/>
        </authorList>
    </citation>
    <scope>NUCLEOTIDE SEQUENCE [LARGE SCALE GENOMIC DNA]</scope>
    <source>
        <strain evidence="3">ATCC 51982 / DSM 14932 / B316</strain>
    </source>
</reference>
<dbReference type="PANTHER" id="PTHR40114:SF1">
    <property type="entry name" value="SLR0698 PROTEIN"/>
    <property type="match status" value="1"/>
</dbReference>
<dbReference type="HOGENOM" id="CLU_109545_0_0_9"/>
<dbReference type="Proteomes" id="UP000001299">
    <property type="component" value="Chromosome 1"/>
</dbReference>
<proteinExistence type="predicted"/>
<evidence type="ECO:0000313" key="2">
    <source>
        <dbReference type="EMBL" id="ADL35143.1"/>
    </source>
</evidence>
<evidence type="ECO:0008006" key="4">
    <source>
        <dbReference type="Google" id="ProtNLM"/>
    </source>
</evidence>
<evidence type="ECO:0000313" key="3">
    <source>
        <dbReference type="Proteomes" id="UP000001299"/>
    </source>
</evidence>
<sequence>MGVEIEKKFTVKEIPFDLEKYPFHDIEQGYLNVHPAIRVRREDDIYYMTYKGNVSPKGIDCFEAGDTSGNNNRYADAHSANDRIGQTEYNMPLDKESYENLAKKADGNVIRKRRYLIPLNEDAYSSDYLEKDPSTKRALESGNMKIELDVFKAPFDGRILAEVEFPSEEAARNYKPADWFYEDVTGDRRYSNSQMSTEKII</sequence>
<dbReference type="PANTHER" id="PTHR40114">
    <property type="entry name" value="SLR0698 PROTEIN"/>
    <property type="match status" value="1"/>
</dbReference>
<name>E0RZM7_BUTPB</name>
<gene>
    <name evidence="2" type="ordered locus">bpr_I2410</name>
</gene>
<dbReference type="SUPFAM" id="SSF55154">
    <property type="entry name" value="CYTH-like phosphatases"/>
    <property type="match status" value="1"/>
</dbReference>
<dbReference type="RefSeq" id="WP_013281796.1">
    <property type="nucleotide sequence ID" value="NC_014387.1"/>
</dbReference>
<dbReference type="eggNOG" id="COG2954">
    <property type="taxonomic scope" value="Bacteria"/>
</dbReference>
<dbReference type="STRING" id="515622.bpr_I2410"/>
<feature type="active site" description="Proton acceptor" evidence="1">
    <location>
        <position position="30"/>
    </location>
</feature>
<dbReference type="EMBL" id="CP001810">
    <property type="protein sequence ID" value="ADL35143.1"/>
    <property type="molecule type" value="Genomic_DNA"/>
</dbReference>
<dbReference type="Gene3D" id="2.40.320.10">
    <property type="entry name" value="Hypothetical Protein Pfu-838710-001"/>
    <property type="match status" value="1"/>
</dbReference>